<dbReference type="PROSITE" id="PS50056">
    <property type="entry name" value="TYR_PHOSPHATASE_2"/>
    <property type="match status" value="1"/>
</dbReference>
<dbReference type="EMBL" id="MCFH01000029">
    <property type="protein sequence ID" value="ORX47831.1"/>
    <property type="molecule type" value="Genomic_DNA"/>
</dbReference>
<evidence type="ECO:0000259" key="6">
    <source>
        <dbReference type="PROSITE" id="PS50056"/>
    </source>
</evidence>
<dbReference type="Gene3D" id="3.90.190.10">
    <property type="entry name" value="Protein tyrosine phosphatase superfamily"/>
    <property type="match status" value="1"/>
</dbReference>
<dbReference type="InterPro" id="IPR029021">
    <property type="entry name" value="Prot-tyrosine_phosphatase-like"/>
</dbReference>
<dbReference type="PROSITE" id="PS50054">
    <property type="entry name" value="TYR_PHOSPHATASE_DUAL"/>
    <property type="match status" value="1"/>
</dbReference>
<dbReference type="Proteomes" id="UP000193719">
    <property type="component" value="Unassembled WGS sequence"/>
</dbReference>
<evidence type="ECO:0000256" key="3">
    <source>
        <dbReference type="ARBA" id="ARBA00022801"/>
    </source>
</evidence>
<feature type="domain" description="Tyrosine-protein phosphatase" evidence="5">
    <location>
        <begin position="21"/>
        <end position="233"/>
    </location>
</feature>
<proteinExistence type="inferred from homology"/>
<dbReference type="GO" id="GO:0043409">
    <property type="term" value="P:negative regulation of MAPK cascade"/>
    <property type="evidence" value="ECO:0007669"/>
    <property type="project" value="TreeGrafter"/>
</dbReference>
<dbReference type="GO" id="GO:0017017">
    <property type="term" value="F:MAP kinase tyrosine/serine/threonine phosphatase activity"/>
    <property type="evidence" value="ECO:0007669"/>
    <property type="project" value="TreeGrafter"/>
</dbReference>
<gene>
    <name evidence="7" type="ORF">BCR36DRAFT_329944</name>
</gene>
<organism evidence="7 8">
    <name type="scientific">Piromyces finnis</name>
    <dbReference type="NCBI Taxonomy" id="1754191"/>
    <lineage>
        <taxon>Eukaryota</taxon>
        <taxon>Fungi</taxon>
        <taxon>Fungi incertae sedis</taxon>
        <taxon>Chytridiomycota</taxon>
        <taxon>Chytridiomycota incertae sedis</taxon>
        <taxon>Neocallimastigomycetes</taxon>
        <taxon>Neocallimastigales</taxon>
        <taxon>Neocallimastigaceae</taxon>
        <taxon>Piromyces</taxon>
    </lineage>
</organism>
<sequence length="321" mass="37182">MASSNFKEIAKKTHEKFSLLDATNVFPGLYIGSMYAATDEDFLKDKNIKYILNVTENSHTNVNFNSNNNIKSLSIPMRDEINFNAMKFFPKTCEFIDKALNSRFEKAKNEIINNEFTKDCLTIESHDNILVHCQLGISRSATIVSAYLLYKYYEYNGQEDENNIDTRRILHYILESKPLLNENNSSKVGNSELNVPFDCVSSVLKYLQRKRPTIKPNEGFQKQLQLWQSKLEYNYNKKIEKVLKNKIKNDKGYKSCPGSQTLPIKKDDKRLSNSIDYLKIYSISKYNDLKYKFLSKKKSTSQVDSNSSKISKDEIAKKLNL</sequence>
<comment type="similarity">
    <text evidence="1">Belongs to the protein-tyrosine phosphatase family. Non-receptor class dual specificity subfamily.</text>
</comment>
<keyword evidence="8" id="KW-1185">Reference proteome</keyword>
<evidence type="ECO:0000256" key="4">
    <source>
        <dbReference type="ARBA" id="ARBA00022912"/>
    </source>
</evidence>
<reference evidence="7 8" key="2">
    <citation type="submission" date="2016-08" db="EMBL/GenBank/DDBJ databases">
        <title>Pervasive Adenine N6-methylation of Active Genes in Fungi.</title>
        <authorList>
            <consortium name="DOE Joint Genome Institute"/>
            <person name="Mondo S.J."/>
            <person name="Dannebaum R.O."/>
            <person name="Kuo R.C."/>
            <person name="Labutti K."/>
            <person name="Haridas S."/>
            <person name="Kuo A."/>
            <person name="Salamov A."/>
            <person name="Ahrendt S.R."/>
            <person name="Lipzen A."/>
            <person name="Sullivan W."/>
            <person name="Andreopoulos W.B."/>
            <person name="Clum A."/>
            <person name="Lindquist E."/>
            <person name="Daum C."/>
            <person name="Ramamoorthy G.K."/>
            <person name="Gryganskyi A."/>
            <person name="Culley D."/>
            <person name="Magnuson J.K."/>
            <person name="James T.Y."/>
            <person name="O'Malley M.A."/>
            <person name="Stajich J.E."/>
            <person name="Spatafora J.W."/>
            <person name="Visel A."/>
            <person name="Grigoriev I.V."/>
        </authorList>
    </citation>
    <scope>NUCLEOTIDE SEQUENCE [LARGE SCALE GENOMIC DNA]</scope>
    <source>
        <strain evidence="8">finn</strain>
    </source>
</reference>
<dbReference type="EC" id="3.1.3.48" evidence="2"/>
<accession>A0A1Y1V5K1</accession>
<name>A0A1Y1V5K1_9FUNG</name>
<protein>
    <recommendedName>
        <fullName evidence="2">protein-tyrosine-phosphatase</fullName>
        <ecNumber evidence="2">3.1.3.48</ecNumber>
    </recommendedName>
</protein>
<evidence type="ECO:0000313" key="8">
    <source>
        <dbReference type="Proteomes" id="UP000193719"/>
    </source>
</evidence>
<dbReference type="GO" id="GO:0005737">
    <property type="term" value="C:cytoplasm"/>
    <property type="evidence" value="ECO:0007669"/>
    <property type="project" value="TreeGrafter"/>
</dbReference>
<dbReference type="SMART" id="SM00195">
    <property type="entry name" value="DSPc"/>
    <property type="match status" value="1"/>
</dbReference>
<evidence type="ECO:0000313" key="7">
    <source>
        <dbReference type="EMBL" id="ORX47831.1"/>
    </source>
</evidence>
<dbReference type="STRING" id="1754191.A0A1Y1V5K1"/>
<dbReference type="Pfam" id="PF00782">
    <property type="entry name" value="DSPc"/>
    <property type="match status" value="2"/>
</dbReference>
<dbReference type="InterPro" id="IPR020422">
    <property type="entry name" value="TYR_PHOSPHATASE_DUAL_dom"/>
</dbReference>
<comment type="caution">
    <text evidence="7">The sequence shown here is derived from an EMBL/GenBank/DDBJ whole genome shotgun (WGS) entry which is preliminary data.</text>
</comment>
<dbReference type="InterPro" id="IPR000340">
    <property type="entry name" value="Dual-sp_phosphatase_cat-dom"/>
</dbReference>
<reference evidence="7 8" key="1">
    <citation type="submission" date="2016-08" db="EMBL/GenBank/DDBJ databases">
        <title>Genomes of anaerobic fungi encode conserved fungal cellulosomes for biomass hydrolysis.</title>
        <authorList>
            <consortium name="DOE Joint Genome Institute"/>
            <person name="Haitjema C.H."/>
            <person name="Gilmore S.P."/>
            <person name="Henske J.K."/>
            <person name="Solomon K.V."/>
            <person name="De Groot R."/>
            <person name="Kuo A."/>
            <person name="Mondo S.J."/>
            <person name="Salamov A.A."/>
            <person name="Labutti K."/>
            <person name="Zhao Z."/>
            <person name="Chiniquy J."/>
            <person name="Barry K."/>
            <person name="Brewer H.M."/>
            <person name="Purvine S.O."/>
            <person name="Wright A.T."/>
            <person name="Boxma B."/>
            <person name="Van Alen T."/>
            <person name="Hackstein J.H."/>
            <person name="Baker S.E."/>
            <person name="Grigoriev I.V."/>
            <person name="O'Malley M.A."/>
        </authorList>
    </citation>
    <scope>NUCLEOTIDE SEQUENCE [LARGE SCALE GENOMIC DNA]</scope>
    <source>
        <strain evidence="8">finn</strain>
    </source>
</reference>
<dbReference type="AlphaFoldDB" id="A0A1Y1V5K1"/>
<dbReference type="PROSITE" id="PS00383">
    <property type="entry name" value="TYR_PHOSPHATASE_1"/>
    <property type="match status" value="1"/>
</dbReference>
<feature type="domain" description="Tyrosine specific protein phosphatases" evidence="6">
    <location>
        <begin position="102"/>
        <end position="188"/>
    </location>
</feature>
<dbReference type="CDD" id="cd14498">
    <property type="entry name" value="DSP"/>
    <property type="match status" value="1"/>
</dbReference>
<dbReference type="PANTHER" id="PTHR10159">
    <property type="entry name" value="DUAL SPECIFICITY PROTEIN PHOSPHATASE"/>
    <property type="match status" value="1"/>
</dbReference>
<evidence type="ECO:0000256" key="1">
    <source>
        <dbReference type="ARBA" id="ARBA00008601"/>
    </source>
</evidence>
<dbReference type="InterPro" id="IPR000387">
    <property type="entry name" value="Tyr_Pase_dom"/>
</dbReference>
<dbReference type="GO" id="GO:0033550">
    <property type="term" value="F:MAP kinase tyrosine phosphatase activity"/>
    <property type="evidence" value="ECO:0007669"/>
    <property type="project" value="TreeGrafter"/>
</dbReference>
<evidence type="ECO:0000259" key="5">
    <source>
        <dbReference type="PROSITE" id="PS50054"/>
    </source>
</evidence>
<keyword evidence="4" id="KW-0904">Protein phosphatase</keyword>
<keyword evidence="3" id="KW-0378">Hydrolase</keyword>
<dbReference type="SUPFAM" id="SSF52799">
    <property type="entry name" value="(Phosphotyrosine protein) phosphatases II"/>
    <property type="match status" value="1"/>
</dbReference>
<dbReference type="InterPro" id="IPR016130">
    <property type="entry name" value="Tyr_Pase_AS"/>
</dbReference>
<dbReference type="OrthoDB" id="2145582at2759"/>
<evidence type="ECO:0000256" key="2">
    <source>
        <dbReference type="ARBA" id="ARBA00013064"/>
    </source>
</evidence>
<dbReference type="GO" id="GO:0008330">
    <property type="term" value="F:protein tyrosine/threonine phosphatase activity"/>
    <property type="evidence" value="ECO:0007669"/>
    <property type="project" value="TreeGrafter"/>
</dbReference>
<dbReference type="PANTHER" id="PTHR10159:SF519">
    <property type="entry name" value="DUAL SPECIFICITY PROTEIN PHOSPHATASE MPK3"/>
    <property type="match status" value="1"/>
</dbReference>